<protein>
    <submittedName>
        <fullName evidence="1">Endonuclease reverse transcriptase</fullName>
    </submittedName>
</protein>
<keyword evidence="1" id="KW-0695">RNA-directed DNA polymerase</keyword>
<dbReference type="AlphaFoldDB" id="A0AAD1VN68"/>
<evidence type="ECO:0000313" key="2">
    <source>
        <dbReference type="Proteomes" id="UP001295444"/>
    </source>
</evidence>
<keyword evidence="2" id="KW-1185">Reference proteome</keyword>
<keyword evidence="1" id="KW-0548">Nucleotidyltransferase</keyword>
<name>A0AAD1VN68_PELCU</name>
<proteinExistence type="predicted"/>
<dbReference type="EMBL" id="OW240912">
    <property type="protein sequence ID" value="CAH2222757.1"/>
    <property type="molecule type" value="Genomic_DNA"/>
</dbReference>
<feature type="non-terminal residue" evidence="1">
    <location>
        <position position="1"/>
    </location>
</feature>
<organism evidence="1 2">
    <name type="scientific">Pelobates cultripes</name>
    <name type="common">Western spadefoot toad</name>
    <dbReference type="NCBI Taxonomy" id="61616"/>
    <lineage>
        <taxon>Eukaryota</taxon>
        <taxon>Metazoa</taxon>
        <taxon>Chordata</taxon>
        <taxon>Craniata</taxon>
        <taxon>Vertebrata</taxon>
        <taxon>Euteleostomi</taxon>
        <taxon>Amphibia</taxon>
        <taxon>Batrachia</taxon>
        <taxon>Anura</taxon>
        <taxon>Pelobatoidea</taxon>
        <taxon>Pelobatidae</taxon>
        <taxon>Pelobates</taxon>
    </lineage>
</organism>
<keyword evidence="1" id="KW-0808">Transferase</keyword>
<accession>A0AAD1VN68</accession>
<evidence type="ECO:0000313" key="1">
    <source>
        <dbReference type="EMBL" id="CAH2222757.1"/>
    </source>
</evidence>
<keyword evidence="1" id="KW-0540">Nuclease</keyword>
<sequence length="273" mass="30236">EVSDFTVWSAHMAVIRGQIIRHSTYLKKHHQTSLLECLKQIALTTAQNKQMPTPALASKLKALHQDLTTLNAQKPTYFLHRLRSTTYHNSGKASKYLANRLRTKQAATRIPHLFDQSGNKIMNPIDIVQEFAQFYKQLYNLKESEGRETPEPKSVQNHLQGINLPKISRDGVNTLCQPSTLQEVTAVIKNIHPGKSPGADGFSNAYYKTFADMLAPNLLKVYQRASEVGYPPPEMLLATIVTLPKPDKTTDNCGAGANANASLPITSSQSGIT</sequence>
<dbReference type="GO" id="GO:0003964">
    <property type="term" value="F:RNA-directed DNA polymerase activity"/>
    <property type="evidence" value="ECO:0007669"/>
    <property type="project" value="UniProtKB-KW"/>
</dbReference>
<gene>
    <name evidence="1" type="ORF">PECUL_23A019132</name>
</gene>
<keyword evidence="1" id="KW-0378">Hydrolase</keyword>
<dbReference type="PANTHER" id="PTHR31635">
    <property type="entry name" value="REVERSE TRANSCRIPTASE DOMAIN-CONTAINING PROTEIN-RELATED"/>
    <property type="match status" value="1"/>
</dbReference>
<keyword evidence="1" id="KW-0255">Endonuclease</keyword>
<reference evidence="1" key="1">
    <citation type="submission" date="2022-03" db="EMBL/GenBank/DDBJ databases">
        <authorList>
            <person name="Alioto T."/>
            <person name="Alioto T."/>
            <person name="Gomez Garrido J."/>
        </authorList>
    </citation>
    <scope>NUCLEOTIDE SEQUENCE</scope>
</reference>
<dbReference type="GO" id="GO:0004519">
    <property type="term" value="F:endonuclease activity"/>
    <property type="evidence" value="ECO:0007669"/>
    <property type="project" value="UniProtKB-KW"/>
</dbReference>
<dbReference type="PANTHER" id="PTHR31635:SF196">
    <property type="entry name" value="REVERSE TRANSCRIPTASE DOMAIN-CONTAINING PROTEIN-RELATED"/>
    <property type="match status" value="1"/>
</dbReference>
<dbReference type="Proteomes" id="UP001295444">
    <property type="component" value="Chromosome 01"/>
</dbReference>